<accession>A0A7S3V290</accession>
<keyword evidence="4" id="KW-0375">Hydrogen ion transport</keyword>
<name>A0A7S3V290_9STRA</name>
<dbReference type="AlphaFoldDB" id="A0A7S3V290"/>
<dbReference type="InterPro" id="IPR026015">
    <property type="entry name" value="ATP_synth_OSCP/delta_N_sf"/>
</dbReference>
<dbReference type="EMBL" id="HBIN01022353">
    <property type="protein sequence ID" value="CAE0447197.1"/>
    <property type="molecule type" value="Transcribed_RNA"/>
</dbReference>
<keyword evidence="6" id="KW-0793">Thylakoid</keyword>
<gene>
    <name evidence="9" type="ORF">ASTO00021_LOCUS17177</name>
</gene>
<evidence type="ECO:0000256" key="4">
    <source>
        <dbReference type="ARBA" id="ARBA00022781"/>
    </source>
</evidence>
<keyword evidence="5" id="KW-0406">Ion transport</keyword>
<comment type="similarity">
    <text evidence="2">Belongs to the ATPase delta chain family.</text>
</comment>
<evidence type="ECO:0000256" key="3">
    <source>
        <dbReference type="ARBA" id="ARBA00022448"/>
    </source>
</evidence>
<proteinExistence type="inferred from homology"/>
<dbReference type="Pfam" id="PF00213">
    <property type="entry name" value="OSCP"/>
    <property type="match status" value="1"/>
</dbReference>
<evidence type="ECO:0000256" key="8">
    <source>
        <dbReference type="ARBA" id="ARBA00023310"/>
    </source>
</evidence>
<dbReference type="GO" id="GO:0016020">
    <property type="term" value="C:membrane"/>
    <property type="evidence" value="ECO:0007669"/>
    <property type="project" value="UniProtKB-SubCell"/>
</dbReference>
<evidence type="ECO:0000313" key="9">
    <source>
        <dbReference type="EMBL" id="CAE0447197.1"/>
    </source>
</evidence>
<dbReference type="Gene3D" id="1.10.520.20">
    <property type="entry name" value="N-terminal domain of the delta subunit of the F1F0-ATP synthase"/>
    <property type="match status" value="1"/>
</dbReference>
<evidence type="ECO:0000256" key="2">
    <source>
        <dbReference type="ARBA" id="ARBA00007046"/>
    </source>
</evidence>
<evidence type="ECO:0000256" key="5">
    <source>
        <dbReference type="ARBA" id="ARBA00023065"/>
    </source>
</evidence>
<keyword evidence="7" id="KW-0472">Membrane</keyword>
<evidence type="ECO:0000256" key="1">
    <source>
        <dbReference type="ARBA" id="ARBA00004370"/>
    </source>
</evidence>
<evidence type="ECO:0000256" key="6">
    <source>
        <dbReference type="ARBA" id="ARBA00023078"/>
    </source>
</evidence>
<dbReference type="PANTHER" id="PTHR11910">
    <property type="entry name" value="ATP SYNTHASE DELTA CHAIN"/>
    <property type="match status" value="1"/>
</dbReference>
<keyword evidence="8" id="KW-0066">ATP synthesis</keyword>
<dbReference type="NCBIfam" id="TIGR01145">
    <property type="entry name" value="ATP_synt_delta"/>
    <property type="match status" value="1"/>
</dbReference>
<keyword evidence="3" id="KW-0813">Transport</keyword>
<dbReference type="InterPro" id="IPR000711">
    <property type="entry name" value="ATPase_OSCP/dsu"/>
</dbReference>
<evidence type="ECO:0000256" key="7">
    <source>
        <dbReference type="ARBA" id="ARBA00023136"/>
    </source>
</evidence>
<reference evidence="9" key="1">
    <citation type="submission" date="2021-01" db="EMBL/GenBank/DDBJ databases">
        <authorList>
            <person name="Corre E."/>
            <person name="Pelletier E."/>
            <person name="Niang G."/>
            <person name="Scheremetjew M."/>
            <person name="Finn R."/>
            <person name="Kale V."/>
            <person name="Holt S."/>
            <person name="Cochrane G."/>
            <person name="Meng A."/>
            <person name="Brown T."/>
            <person name="Cohen L."/>
        </authorList>
    </citation>
    <scope>NUCLEOTIDE SEQUENCE</scope>
    <source>
        <strain evidence="9">GSBS06</strain>
    </source>
</reference>
<dbReference type="GO" id="GO:0046933">
    <property type="term" value="F:proton-transporting ATP synthase activity, rotational mechanism"/>
    <property type="evidence" value="ECO:0007669"/>
    <property type="project" value="InterPro"/>
</dbReference>
<evidence type="ECO:0008006" key="10">
    <source>
        <dbReference type="Google" id="ProtNLM"/>
    </source>
</evidence>
<organism evidence="9">
    <name type="scientific">Aplanochytrium stocchinoi</name>
    <dbReference type="NCBI Taxonomy" id="215587"/>
    <lineage>
        <taxon>Eukaryota</taxon>
        <taxon>Sar</taxon>
        <taxon>Stramenopiles</taxon>
        <taxon>Bigyra</taxon>
        <taxon>Labyrinthulomycetes</taxon>
        <taxon>Thraustochytrida</taxon>
        <taxon>Thraustochytriidae</taxon>
        <taxon>Aplanochytrium</taxon>
    </lineage>
</organism>
<sequence>MFSRTLSVARPLCRRSFASAAAADSVELPVQLFGLSATYANALFRTATRAGTLGAVEKDLQGFKSLISSTPALHSYLNNPIISRKDKAEDISKISARMTETTRGFLGVLAENGRLGEVTKIIDTFDQLMKAKQGIVEARVVSAQALTKKQLKGIEDAVASNHLEKGKKLQLTAEVDPSILGGLQLQVADKFLDLSIQSRINKLHQTLADVKQ</sequence>
<protein>
    <recommendedName>
        <fullName evidence="10">ATP synthase subunit O, mitochondrial</fullName>
    </recommendedName>
</protein>
<dbReference type="SUPFAM" id="SSF47928">
    <property type="entry name" value="N-terminal domain of the delta subunit of the F1F0-ATP synthase"/>
    <property type="match status" value="1"/>
</dbReference>
<dbReference type="PRINTS" id="PR00125">
    <property type="entry name" value="ATPASEDELTA"/>
</dbReference>
<dbReference type="HAMAP" id="MF_01416">
    <property type="entry name" value="ATP_synth_delta_bact"/>
    <property type="match status" value="1"/>
</dbReference>
<comment type="subcellular location">
    <subcellularLocation>
        <location evidence="1">Membrane</location>
    </subcellularLocation>
</comment>